<keyword evidence="4 8" id="KW-0285">Flavoprotein</keyword>
<keyword evidence="6 8" id="KW-0560">Oxidoreductase</keyword>
<dbReference type="PANTHER" id="PTHR45754:SF3">
    <property type="entry name" value="METHYLENETETRAHYDROFOLATE REDUCTASE (NADPH)"/>
    <property type="match status" value="1"/>
</dbReference>
<organism evidence="9 10">
    <name type="scientific">Aedoeadaptatus acetigenes</name>
    <dbReference type="NCBI Taxonomy" id="2981723"/>
    <lineage>
        <taxon>Bacteria</taxon>
        <taxon>Bacillati</taxon>
        <taxon>Bacillota</taxon>
        <taxon>Tissierellia</taxon>
        <taxon>Tissierellales</taxon>
        <taxon>Peptoniphilaceae</taxon>
        <taxon>Aedoeadaptatus</taxon>
    </lineage>
</organism>
<evidence type="ECO:0000256" key="1">
    <source>
        <dbReference type="ARBA" id="ARBA00001974"/>
    </source>
</evidence>
<dbReference type="Pfam" id="PF02219">
    <property type="entry name" value="MTHFR"/>
    <property type="match status" value="1"/>
</dbReference>
<evidence type="ECO:0000256" key="6">
    <source>
        <dbReference type="ARBA" id="ARBA00023002"/>
    </source>
</evidence>
<proteinExistence type="inferred from homology"/>
<keyword evidence="10" id="KW-1185">Reference proteome</keyword>
<evidence type="ECO:0000256" key="7">
    <source>
        <dbReference type="ARBA" id="ARBA00048628"/>
    </source>
</evidence>
<name>A0ABV1J6W7_9FIRM</name>
<comment type="catalytic activity">
    <reaction evidence="7">
        <text>(6S)-5-methyl-5,6,7,8-tetrahydrofolate + NAD(+) = (6R)-5,10-methylene-5,6,7,8-tetrahydrofolate + NADH + H(+)</text>
        <dbReference type="Rhea" id="RHEA:19821"/>
        <dbReference type="ChEBI" id="CHEBI:15378"/>
        <dbReference type="ChEBI" id="CHEBI:15636"/>
        <dbReference type="ChEBI" id="CHEBI:18608"/>
        <dbReference type="ChEBI" id="CHEBI:57540"/>
        <dbReference type="ChEBI" id="CHEBI:57945"/>
        <dbReference type="EC" id="1.5.1.54"/>
    </reaction>
    <physiologicalReaction direction="right-to-left" evidence="7">
        <dbReference type="Rhea" id="RHEA:19823"/>
    </physiologicalReaction>
</comment>
<dbReference type="InterPro" id="IPR003171">
    <property type="entry name" value="Mehydrof_redctse-like"/>
</dbReference>
<evidence type="ECO:0000313" key="10">
    <source>
        <dbReference type="Proteomes" id="UP001481872"/>
    </source>
</evidence>
<evidence type="ECO:0000256" key="3">
    <source>
        <dbReference type="ARBA" id="ARBA00006743"/>
    </source>
</evidence>
<evidence type="ECO:0000256" key="5">
    <source>
        <dbReference type="ARBA" id="ARBA00022827"/>
    </source>
</evidence>
<comment type="similarity">
    <text evidence="3 8">Belongs to the methylenetetrahydrofolate reductase family.</text>
</comment>
<dbReference type="SUPFAM" id="SSF51730">
    <property type="entry name" value="FAD-linked oxidoreductase"/>
    <property type="match status" value="1"/>
</dbReference>
<dbReference type="EMBL" id="JBBNPS010000010">
    <property type="protein sequence ID" value="MEQ3353633.1"/>
    <property type="molecule type" value="Genomic_DNA"/>
</dbReference>
<comment type="caution">
    <text evidence="9">The sequence shown here is derived from an EMBL/GenBank/DDBJ whole genome shotgun (WGS) entry which is preliminary data.</text>
</comment>
<dbReference type="InterPro" id="IPR029041">
    <property type="entry name" value="FAD-linked_oxidoreductase-like"/>
</dbReference>
<dbReference type="CDD" id="cd00537">
    <property type="entry name" value="MTHFR"/>
    <property type="match status" value="1"/>
</dbReference>
<protein>
    <recommendedName>
        <fullName evidence="8">Methylenetetrahydrofolate reductase</fullName>
    </recommendedName>
</protein>
<sequence length="287" mass="31746">MHIKEFFSPDHTRLSFEIFPPNQRMSLKAVMASAARMAAYEPDFMSVTFKADGSGGDQTIQISNAVSEVMGIPSIAHLTCSGIPKTELPAVYDELTENKVKNILVLGGDSTRELGEDAYLPYAKDMVAYFRERGDFTIGAACFPEGNDPALSMDEELRHLKEKVGMGVDFLTTQMFFDNEVFYRFLEKARTMGIDVPILAGIMPITSAGQVRRIKDLSDAALPDSLLRMVDRFKDDPDAMFDAGLTFAENQMADLVAAGVSGIHVYTMNKPAIPERIVRDLGRLFHA</sequence>
<evidence type="ECO:0000256" key="8">
    <source>
        <dbReference type="RuleBase" id="RU003862"/>
    </source>
</evidence>
<dbReference type="RefSeq" id="WP_349053901.1">
    <property type="nucleotide sequence ID" value="NZ_JBBNPS010000010.1"/>
</dbReference>
<accession>A0ABV1J6W7</accession>
<comment type="pathway">
    <text evidence="2 8">One-carbon metabolism; tetrahydrofolate interconversion.</text>
</comment>
<dbReference type="Proteomes" id="UP001481872">
    <property type="component" value="Unassembled WGS sequence"/>
</dbReference>
<keyword evidence="5 8" id="KW-0274">FAD</keyword>
<evidence type="ECO:0000256" key="4">
    <source>
        <dbReference type="ARBA" id="ARBA00022630"/>
    </source>
</evidence>
<evidence type="ECO:0000256" key="2">
    <source>
        <dbReference type="ARBA" id="ARBA00004777"/>
    </source>
</evidence>
<dbReference type="GO" id="GO:0004489">
    <property type="term" value="F:methylenetetrahydrofolate reductase [NAD(P)H] activity"/>
    <property type="evidence" value="ECO:0007669"/>
    <property type="project" value="UniProtKB-EC"/>
</dbReference>
<comment type="cofactor">
    <cofactor evidence="1 8">
        <name>FAD</name>
        <dbReference type="ChEBI" id="CHEBI:57692"/>
    </cofactor>
</comment>
<gene>
    <name evidence="9" type="ORF">AAA081_04865</name>
</gene>
<dbReference type="PANTHER" id="PTHR45754">
    <property type="entry name" value="METHYLENETETRAHYDROFOLATE REDUCTASE"/>
    <property type="match status" value="1"/>
</dbReference>
<evidence type="ECO:0000313" key="9">
    <source>
        <dbReference type="EMBL" id="MEQ3353633.1"/>
    </source>
</evidence>
<dbReference type="Gene3D" id="3.20.20.220">
    <property type="match status" value="1"/>
</dbReference>
<reference evidence="9 10" key="1">
    <citation type="submission" date="2024-04" db="EMBL/GenBank/DDBJ databases">
        <title>Human intestinal bacterial collection.</title>
        <authorList>
            <person name="Pauvert C."/>
            <person name="Hitch T.C.A."/>
            <person name="Clavel T."/>
        </authorList>
    </citation>
    <scope>NUCLEOTIDE SEQUENCE [LARGE SCALE GENOMIC DNA]</scope>
    <source>
        <strain evidence="9 10">CLA-SR-H026</strain>
    </source>
</reference>